<evidence type="ECO:0000313" key="3">
    <source>
        <dbReference type="Proteomes" id="UP000180043"/>
    </source>
</evidence>
<protein>
    <submittedName>
        <fullName evidence="2">Uncharacterized protein</fullName>
    </submittedName>
</protein>
<organism evidence="2 3">
    <name type="scientific">Mycobacteroides chelonae</name>
    <name type="common">Mycobacterium chelonae</name>
    <dbReference type="NCBI Taxonomy" id="1774"/>
    <lineage>
        <taxon>Bacteria</taxon>
        <taxon>Bacillati</taxon>
        <taxon>Actinomycetota</taxon>
        <taxon>Actinomycetes</taxon>
        <taxon>Mycobacteriales</taxon>
        <taxon>Mycobacteriaceae</taxon>
        <taxon>Mycobacteroides</taxon>
    </lineage>
</organism>
<dbReference type="EMBL" id="MLIQ01000049">
    <property type="protein sequence ID" value="OHU46095.1"/>
    <property type="molecule type" value="Genomic_DNA"/>
</dbReference>
<accession>A0A1S1LIA5</accession>
<sequence length="181" mass="19904">MVKDDAPGWSMRLRHYLGRRRDRAGGDAPSIDSPTPGTAEATEAAGSYDDWMKRFAALTAHAATIARSSAIPVVAAIGHDLDVMCGRLKELSDAMEAWQPRQPRQWPALADSARLVDDMRIEGTLKMFELIEKILDLTLSDGAAAPNDPLEQMWSESTKALLGELGQLRDEYTAAVWRPGR</sequence>
<reference evidence="2 3" key="1">
    <citation type="submission" date="2016-10" db="EMBL/GenBank/DDBJ databases">
        <title>Evaluation of Human, Veterinary and Environmental Mycobacterium chelonae Isolates by Core Genome Phylogenomic Analysis, Targeted Gene Comparison, and Anti-microbial Susceptibility Patterns: A Tale of Mistaken Identities.</title>
        <authorList>
            <person name="Fogelson S.B."/>
            <person name="Camus A.C."/>
            <person name="Lorenz W."/>
            <person name="Vasireddy R."/>
            <person name="Vasireddy S."/>
            <person name="Smith T."/>
            <person name="Brown-Elliott B.A."/>
            <person name="Wallace R.J.Jr."/>
            <person name="Hasan N.A."/>
            <person name="Reischl U."/>
            <person name="Sanchez S."/>
        </authorList>
    </citation>
    <scope>NUCLEOTIDE SEQUENCE [LARGE SCALE GENOMIC DNA]</scope>
    <source>
        <strain evidence="2 3">15515</strain>
    </source>
</reference>
<gene>
    <name evidence="2" type="ORF">BKG82_28345</name>
</gene>
<feature type="compositionally biased region" description="Low complexity" evidence="1">
    <location>
        <begin position="33"/>
        <end position="43"/>
    </location>
</feature>
<dbReference type="AlphaFoldDB" id="A0A1S1LIA5"/>
<feature type="region of interest" description="Disordered" evidence="1">
    <location>
        <begin position="21"/>
        <end position="43"/>
    </location>
</feature>
<name>A0A1S1LIA5_MYCCH</name>
<evidence type="ECO:0000256" key="1">
    <source>
        <dbReference type="SAM" id="MobiDB-lite"/>
    </source>
</evidence>
<comment type="caution">
    <text evidence="2">The sequence shown here is derived from an EMBL/GenBank/DDBJ whole genome shotgun (WGS) entry which is preliminary data.</text>
</comment>
<evidence type="ECO:0000313" key="2">
    <source>
        <dbReference type="EMBL" id="OHU46095.1"/>
    </source>
</evidence>
<dbReference type="RefSeq" id="WP_070948118.1">
    <property type="nucleotide sequence ID" value="NZ_MLIQ01000049.1"/>
</dbReference>
<dbReference type="Proteomes" id="UP000180043">
    <property type="component" value="Unassembled WGS sequence"/>
</dbReference>
<proteinExistence type="predicted"/>